<dbReference type="Proteomes" id="UP000199614">
    <property type="component" value="Unassembled WGS sequence"/>
</dbReference>
<organism evidence="2 3">
    <name type="scientific">Pseudonocardia ammonioxydans</name>
    <dbReference type="NCBI Taxonomy" id="260086"/>
    <lineage>
        <taxon>Bacteria</taxon>
        <taxon>Bacillati</taxon>
        <taxon>Actinomycetota</taxon>
        <taxon>Actinomycetes</taxon>
        <taxon>Pseudonocardiales</taxon>
        <taxon>Pseudonocardiaceae</taxon>
        <taxon>Pseudonocardia</taxon>
    </lineage>
</organism>
<dbReference type="CDD" id="cd06223">
    <property type="entry name" value="PRTases_typeI"/>
    <property type="match status" value="1"/>
</dbReference>
<evidence type="ECO:0000259" key="1">
    <source>
        <dbReference type="Pfam" id="PF00156"/>
    </source>
</evidence>
<dbReference type="AlphaFoldDB" id="A0A1I5ILC0"/>
<dbReference type="EMBL" id="FOUY01000109">
    <property type="protein sequence ID" value="SFO60961.1"/>
    <property type="molecule type" value="Genomic_DNA"/>
</dbReference>
<dbReference type="Gene3D" id="3.30.1310.20">
    <property type="entry name" value="PRTase-like"/>
    <property type="match status" value="1"/>
</dbReference>
<evidence type="ECO:0000313" key="3">
    <source>
        <dbReference type="Proteomes" id="UP000199614"/>
    </source>
</evidence>
<reference evidence="2 3" key="1">
    <citation type="submission" date="2016-10" db="EMBL/GenBank/DDBJ databases">
        <authorList>
            <person name="de Groot N.N."/>
        </authorList>
    </citation>
    <scope>NUCLEOTIDE SEQUENCE [LARGE SCALE GENOMIC DNA]</scope>
    <source>
        <strain evidence="2 3">CGMCC 4.1877</strain>
    </source>
</reference>
<evidence type="ECO:0000313" key="2">
    <source>
        <dbReference type="EMBL" id="SFO60961.1"/>
    </source>
</evidence>
<dbReference type="SUPFAM" id="SSF53271">
    <property type="entry name" value="PRTase-like"/>
    <property type="match status" value="1"/>
</dbReference>
<keyword evidence="2" id="KW-0808">Transferase</keyword>
<dbReference type="Gene3D" id="3.40.50.2020">
    <property type="match status" value="1"/>
</dbReference>
<dbReference type="GO" id="GO:0016757">
    <property type="term" value="F:glycosyltransferase activity"/>
    <property type="evidence" value="ECO:0007669"/>
    <property type="project" value="UniProtKB-KW"/>
</dbReference>
<protein>
    <submittedName>
        <fullName evidence="2">Predicted phosphoribosyltransferase</fullName>
    </submittedName>
</protein>
<dbReference type="InterPro" id="IPR000836">
    <property type="entry name" value="PRTase_dom"/>
</dbReference>
<feature type="domain" description="Phosphoribosyltransferase" evidence="1">
    <location>
        <begin position="11"/>
        <end position="179"/>
    </location>
</feature>
<dbReference type="STRING" id="260086.SAMN05216207_11093"/>
<keyword evidence="2" id="KW-0328">Glycosyltransferase</keyword>
<gene>
    <name evidence="2" type="ORF">SAMN05216207_11093</name>
</gene>
<name>A0A1I5ILC0_PSUAM</name>
<keyword evidence="3" id="KW-1185">Reference proteome</keyword>
<dbReference type="Pfam" id="PF00156">
    <property type="entry name" value="Pribosyltran"/>
    <property type="match status" value="1"/>
</dbReference>
<dbReference type="InterPro" id="IPR029057">
    <property type="entry name" value="PRTase-like"/>
</dbReference>
<sequence>MPMATGFRNRTDAGRRLARLVHEHDLPDPVVLGLPRGGVPVAAEVASALRAPLEVFVARKLGAPGHPELGIGAIAEGGGLVVDRSAVEFLELTDDDVAALAAPQWQELERRVRLYRGERGLPDLAGRDVVVVDDGLATGVTAEAALRALREQRPRTLVLAVPACAASTVQRLRGEADEVLCALTPPDFTAVGRWYEDFTQTSDAEVLELLGRGAPATGGAHR</sequence>
<proteinExistence type="predicted"/>
<accession>A0A1I5ILC0</accession>